<proteinExistence type="predicted"/>
<protein>
    <submittedName>
        <fullName evidence="2">Uncharacterized protein</fullName>
    </submittedName>
</protein>
<organism evidence="2">
    <name type="scientific">Cacopsylla melanoneura</name>
    <dbReference type="NCBI Taxonomy" id="428564"/>
    <lineage>
        <taxon>Eukaryota</taxon>
        <taxon>Metazoa</taxon>
        <taxon>Ecdysozoa</taxon>
        <taxon>Arthropoda</taxon>
        <taxon>Hexapoda</taxon>
        <taxon>Insecta</taxon>
        <taxon>Pterygota</taxon>
        <taxon>Neoptera</taxon>
        <taxon>Paraneoptera</taxon>
        <taxon>Hemiptera</taxon>
        <taxon>Sternorrhyncha</taxon>
        <taxon>Psylloidea</taxon>
        <taxon>Psyllidae</taxon>
        <taxon>Psyllinae</taxon>
        <taxon>Cacopsylla</taxon>
    </lineage>
</organism>
<dbReference type="EMBL" id="HBUF01624752">
    <property type="protein sequence ID" value="CAG6781830.1"/>
    <property type="molecule type" value="Transcribed_RNA"/>
</dbReference>
<keyword evidence="1" id="KW-0472">Membrane</keyword>
<sequence>MERVPLVIVALVMKFYLTCLTVLLLVGMSKLTCLIQIIVLQVALTKMKVILVMHPKCLQMVLYLLKPKINLMKQWKWNKHVQVNIQIRVGTKQISVVVLVMLNVIESQRMDIVPDTTMMPILAVRRKRNCIQTEQTIETAINKMESHPNPKRRIPMRKSCPIQPMQNCKQ</sequence>
<dbReference type="AlphaFoldDB" id="A0A8D9FB07"/>
<evidence type="ECO:0000313" key="2">
    <source>
        <dbReference type="EMBL" id="CAG6781830.1"/>
    </source>
</evidence>
<reference evidence="2" key="1">
    <citation type="submission" date="2021-05" db="EMBL/GenBank/DDBJ databases">
        <authorList>
            <person name="Alioto T."/>
            <person name="Alioto T."/>
            <person name="Gomez Garrido J."/>
        </authorList>
    </citation>
    <scope>NUCLEOTIDE SEQUENCE</scope>
</reference>
<keyword evidence="1" id="KW-0812">Transmembrane</keyword>
<name>A0A8D9FB07_9HEMI</name>
<feature type="transmembrane region" description="Helical" evidence="1">
    <location>
        <begin position="6"/>
        <end position="26"/>
    </location>
</feature>
<keyword evidence="1" id="KW-1133">Transmembrane helix</keyword>
<feature type="transmembrane region" description="Helical" evidence="1">
    <location>
        <begin position="33"/>
        <end position="53"/>
    </location>
</feature>
<accession>A0A8D9FB07</accession>
<evidence type="ECO:0000256" key="1">
    <source>
        <dbReference type="SAM" id="Phobius"/>
    </source>
</evidence>